<dbReference type="STRING" id="161355.PS9374_01664"/>
<name>A0A171C2W6_9ACTN</name>
<dbReference type="AlphaFoldDB" id="A0A171C2W6"/>
<sequence>MIEFHLDRGSGMATYLQLAQQVRQARAAGLDQDDMETLFALALAGSPTEETA</sequence>
<comment type="caution">
    <text evidence="1">The sequence shown here is derived from an EMBL/GenBank/DDBJ whole genome shotgun (WGS) entry which is preliminary data.</text>
</comment>
<organism evidence="1 2">
    <name type="scientific">Planomonospora sphaerica</name>
    <dbReference type="NCBI Taxonomy" id="161355"/>
    <lineage>
        <taxon>Bacteria</taxon>
        <taxon>Bacillati</taxon>
        <taxon>Actinomycetota</taxon>
        <taxon>Actinomycetes</taxon>
        <taxon>Streptosporangiales</taxon>
        <taxon>Streptosporangiaceae</taxon>
        <taxon>Planomonospora</taxon>
    </lineage>
</organism>
<evidence type="ECO:0000313" key="1">
    <source>
        <dbReference type="EMBL" id="GAT66020.1"/>
    </source>
</evidence>
<reference evidence="2" key="2">
    <citation type="submission" date="2016-04" db="EMBL/GenBank/DDBJ databases">
        <title>Planomonospora sphaerica JCM9374 whole genome shotgun sequence.</title>
        <authorList>
            <person name="Suzuki T."/>
            <person name="Dohra H."/>
            <person name="Kodani S."/>
        </authorList>
    </citation>
    <scope>NUCLEOTIDE SEQUENCE [LARGE SCALE GENOMIC DNA]</scope>
    <source>
        <strain evidence="2">JCM 9374</strain>
    </source>
</reference>
<dbReference type="RefSeq" id="WP_197286958.1">
    <property type="nucleotide sequence ID" value="NZ_BDCX01000003.1"/>
</dbReference>
<reference evidence="1 2" key="1">
    <citation type="journal article" date="2016" name="Genome Announc.">
        <title>Draft Genome Sequence of Planomonospora sphaerica JCM9374, a Rare Actinomycete.</title>
        <authorList>
            <person name="Dohra H."/>
            <person name="Suzuki T."/>
            <person name="Inoue Y."/>
            <person name="Kodani S."/>
        </authorList>
    </citation>
    <scope>NUCLEOTIDE SEQUENCE [LARGE SCALE GENOMIC DNA]</scope>
    <source>
        <strain evidence="1 2">JCM 9374</strain>
    </source>
</reference>
<gene>
    <name evidence="1" type="ORF">PS9374_01664</name>
</gene>
<dbReference type="Proteomes" id="UP000077701">
    <property type="component" value="Unassembled WGS sequence"/>
</dbReference>
<keyword evidence="2" id="KW-1185">Reference proteome</keyword>
<proteinExistence type="predicted"/>
<dbReference type="EMBL" id="BDCX01000003">
    <property type="protein sequence ID" value="GAT66020.1"/>
    <property type="molecule type" value="Genomic_DNA"/>
</dbReference>
<evidence type="ECO:0000313" key="2">
    <source>
        <dbReference type="Proteomes" id="UP000077701"/>
    </source>
</evidence>
<protein>
    <submittedName>
        <fullName evidence="1">GntR family transcriptional regulator</fullName>
    </submittedName>
</protein>
<accession>A0A171C2W6</accession>